<comment type="caution">
    <text evidence="1">The sequence shown here is derived from an EMBL/GenBank/DDBJ whole genome shotgun (WGS) entry which is preliminary data.</text>
</comment>
<evidence type="ECO:0000313" key="2">
    <source>
        <dbReference type="Proteomes" id="UP001268864"/>
    </source>
</evidence>
<evidence type="ECO:0000313" key="1">
    <source>
        <dbReference type="EMBL" id="MDS0280776.1"/>
    </source>
</evidence>
<dbReference type="RefSeq" id="WP_310898619.1">
    <property type="nucleotide sequence ID" value="NZ_JAMQOS010000001.1"/>
</dbReference>
<proteinExistence type="predicted"/>
<accession>A0ABU2FKP7</accession>
<reference evidence="1 2" key="1">
    <citation type="submission" date="2022-06" db="EMBL/GenBank/DDBJ databases">
        <title>Halomicroarcula sp. a new haloarchaeum isolate from saline soil.</title>
        <authorList>
            <person name="Strakova D."/>
            <person name="Galisteo C."/>
            <person name="Sanchez-Porro C."/>
            <person name="Ventosa A."/>
        </authorList>
    </citation>
    <scope>NUCLEOTIDE SEQUENCE [LARGE SCALE GENOMIC DNA]</scope>
    <source>
        <strain evidence="1 2">S3CR25-11</strain>
    </source>
</reference>
<organism evidence="1 2">
    <name type="scientific">Haloarcula onubensis</name>
    <dbReference type="NCBI Taxonomy" id="2950539"/>
    <lineage>
        <taxon>Archaea</taxon>
        <taxon>Methanobacteriati</taxon>
        <taxon>Methanobacteriota</taxon>
        <taxon>Stenosarchaea group</taxon>
        <taxon>Halobacteria</taxon>
        <taxon>Halobacteriales</taxon>
        <taxon>Haloarculaceae</taxon>
        <taxon>Haloarcula</taxon>
    </lineage>
</organism>
<keyword evidence="2" id="KW-1185">Reference proteome</keyword>
<gene>
    <name evidence="1" type="ORF">NDI86_01490</name>
</gene>
<protein>
    <submittedName>
        <fullName evidence="1">Uncharacterized protein</fullName>
    </submittedName>
</protein>
<dbReference type="Proteomes" id="UP001268864">
    <property type="component" value="Unassembled WGS sequence"/>
</dbReference>
<dbReference type="EMBL" id="JAMQOS010000001">
    <property type="protein sequence ID" value="MDS0280776.1"/>
    <property type="molecule type" value="Genomic_DNA"/>
</dbReference>
<sequence length="70" mass="7865">MAVESHDRYADRSALSAGLSRLSNRYLAVEMPGEEGPDGKQHYPAYASGCYYDRPESCCTFCYLRKAFDS</sequence>
<name>A0ABU2FKP7_9EURY</name>